<feature type="transmembrane region" description="Helical" evidence="5">
    <location>
        <begin position="34"/>
        <end position="57"/>
    </location>
</feature>
<reference evidence="6" key="1">
    <citation type="submission" date="2021-01" db="EMBL/GenBank/DDBJ databases">
        <authorList>
            <consortium name="Genoscope - CEA"/>
            <person name="William W."/>
        </authorList>
    </citation>
    <scope>NUCLEOTIDE SEQUENCE</scope>
</reference>
<organism evidence="6 7">
    <name type="scientific">Paramecium octaurelia</name>
    <dbReference type="NCBI Taxonomy" id="43137"/>
    <lineage>
        <taxon>Eukaryota</taxon>
        <taxon>Sar</taxon>
        <taxon>Alveolata</taxon>
        <taxon>Ciliophora</taxon>
        <taxon>Intramacronucleata</taxon>
        <taxon>Oligohymenophorea</taxon>
        <taxon>Peniculida</taxon>
        <taxon>Parameciidae</taxon>
        <taxon>Paramecium</taxon>
    </lineage>
</organism>
<evidence type="ECO:0000313" key="6">
    <source>
        <dbReference type="EMBL" id="CAD8150712.1"/>
    </source>
</evidence>
<keyword evidence="3 5" id="KW-1133">Transmembrane helix</keyword>
<gene>
    <name evidence="6" type="ORF">POCTA_138.1.T0240081</name>
</gene>
<feature type="transmembrane region" description="Helical" evidence="5">
    <location>
        <begin position="78"/>
        <end position="96"/>
    </location>
</feature>
<evidence type="ECO:0000313" key="7">
    <source>
        <dbReference type="Proteomes" id="UP000683925"/>
    </source>
</evidence>
<evidence type="ECO:0000256" key="2">
    <source>
        <dbReference type="ARBA" id="ARBA00022692"/>
    </source>
</evidence>
<keyword evidence="4 5" id="KW-0472">Membrane</keyword>
<keyword evidence="2 5" id="KW-0812">Transmembrane</keyword>
<feature type="transmembrane region" description="Helical" evidence="5">
    <location>
        <begin position="108"/>
        <end position="130"/>
    </location>
</feature>
<sequence>MLEIRLSAKNIGYLNLGILLLETIWYYYEGFPLNKLLAILSFFTNFTQFSVVIYQVWSIIEGFVLNQQSLHLKRFQTFLFYECFMVAISFWSIYLIQPNAVISKKHPISTYILLTFHGGNFLYLYFISIYSSSIQYSGDAKIVTISGCLYVFFVLLNYLVNERVPYPFFRHMHPLLAILIITLLVFTLSSLYVYVCKRYSQRKSVEEENKNKFD</sequence>
<evidence type="ECO:0000256" key="5">
    <source>
        <dbReference type="SAM" id="Phobius"/>
    </source>
</evidence>
<dbReference type="EMBL" id="CAJJDP010000024">
    <property type="protein sequence ID" value="CAD8150712.1"/>
    <property type="molecule type" value="Genomic_DNA"/>
</dbReference>
<protein>
    <submittedName>
        <fullName evidence="6">Uncharacterized protein</fullName>
    </submittedName>
</protein>
<dbReference type="OrthoDB" id="309160at2759"/>
<dbReference type="Proteomes" id="UP000683925">
    <property type="component" value="Unassembled WGS sequence"/>
</dbReference>
<dbReference type="InterPro" id="IPR006838">
    <property type="entry name" value="ADTRP_AIG1"/>
</dbReference>
<comment type="caution">
    <text evidence="6">The sequence shown here is derived from an EMBL/GenBank/DDBJ whole genome shotgun (WGS) entry which is preliminary data.</text>
</comment>
<proteinExistence type="predicted"/>
<dbReference type="Pfam" id="PF04750">
    <property type="entry name" value="Far-17a_AIG1"/>
    <property type="match status" value="1"/>
</dbReference>
<dbReference type="GO" id="GO:0012505">
    <property type="term" value="C:endomembrane system"/>
    <property type="evidence" value="ECO:0007669"/>
    <property type="project" value="UniProtKB-SubCell"/>
</dbReference>
<feature type="transmembrane region" description="Helical" evidence="5">
    <location>
        <begin position="142"/>
        <end position="160"/>
    </location>
</feature>
<accession>A0A8S1THZ8</accession>
<feature type="transmembrane region" description="Helical" evidence="5">
    <location>
        <begin position="172"/>
        <end position="195"/>
    </location>
</feature>
<feature type="transmembrane region" description="Helical" evidence="5">
    <location>
        <begin position="12"/>
        <end position="28"/>
    </location>
</feature>
<evidence type="ECO:0000256" key="3">
    <source>
        <dbReference type="ARBA" id="ARBA00022989"/>
    </source>
</evidence>
<evidence type="ECO:0000256" key="1">
    <source>
        <dbReference type="ARBA" id="ARBA00004127"/>
    </source>
</evidence>
<dbReference type="OMA" id="LETIWYY"/>
<name>A0A8S1THZ8_PAROT</name>
<comment type="subcellular location">
    <subcellularLocation>
        <location evidence="1">Endomembrane system</location>
        <topology evidence="1">Multi-pass membrane protein</topology>
    </subcellularLocation>
</comment>
<keyword evidence="7" id="KW-1185">Reference proteome</keyword>
<dbReference type="GO" id="GO:0016020">
    <property type="term" value="C:membrane"/>
    <property type="evidence" value="ECO:0007669"/>
    <property type="project" value="InterPro"/>
</dbReference>
<dbReference type="AlphaFoldDB" id="A0A8S1THZ8"/>
<evidence type="ECO:0000256" key="4">
    <source>
        <dbReference type="ARBA" id="ARBA00023136"/>
    </source>
</evidence>